<name>A0A136ILR8_9PEZI</name>
<keyword evidence="2" id="KW-1185">Reference proteome</keyword>
<evidence type="ECO:0000313" key="1">
    <source>
        <dbReference type="EMBL" id="KXJ85911.1"/>
    </source>
</evidence>
<organism evidence="1 2">
    <name type="scientific">Microdochium bolleyi</name>
    <dbReference type="NCBI Taxonomy" id="196109"/>
    <lineage>
        <taxon>Eukaryota</taxon>
        <taxon>Fungi</taxon>
        <taxon>Dikarya</taxon>
        <taxon>Ascomycota</taxon>
        <taxon>Pezizomycotina</taxon>
        <taxon>Sordariomycetes</taxon>
        <taxon>Xylariomycetidae</taxon>
        <taxon>Xylariales</taxon>
        <taxon>Microdochiaceae</taxon>
        <taxon>Microdochium</taxon>
    </lineage>
</organism>
<dbReference type="EMBL" id="KQ964272">
    <property type="protein sequence ID" value="KXJ85911.1"/>
    <property type="molecule type" value="Genomic_DNA"/>
</dbReference>
<sequence length="59" mass="6332">MQEASIDRPESTSTAQGADFLQTLCDAIAQARARTCQQASIPGARPGVSKRCIWSPPTR</sequence>
<protein>
    <submittedName>
        <fullName evidence="1">Uncharacterized protein</fullName>
    </submittedName>
</protein>
<dbReference type="InParanoid" id="A0A136ILR8"/>
<proteinExistence type="predicted"/>
<dbReference type="AlphaFoldDB" id="A0A136ILR8"/>
<reference evidence="2" key="1">
    <citation type="submission" date="2016-02" db="EMBL/GenBank/DDBJ databases">
        <title>Draft genome sequence of Microdochium bolleyi, a fungal endophyte of beachgrass.</title>
        <authorList>
            <consortium name="DOE Joint Genome Institute"/>
            <person name="David A.S."/>
            <person name="May G."/>
            <person name="Haridas S."/>
            <person name="Lim J."/>
            <person name="Wang M."/>
            <person name="Labutti K."/>
            <person name="Lipzen A."/>
            <person name="Barry K."/>
            <person name="Grigoriev I.V."/>
        </authorList>
    </citation>
    <scope>NUCLEOTIDE SEQUENCE [LARGE SCALE GENOMIC DNA]</scope>
    <source>
        <strain evidence="2">J235TASD1</strain>
    </source>
</reference>
<gene>
    <name evidence="1" type="ORF">Micbo1qcDRAFT_37478</name>
</gene>
<evidence type="ECO:0000313" key="2">
    <source>
        <dbReference type="Proteomes" id="UP000070501"/>
    </source>
</evidence>
<dbReference type="Proteomes" id="UP000070501">
    <property type="component" value="Unassembled WGS sequence"/>
</dbReference>
<accession>A0A136ILR8</accession>